<reference evidence="1" key="1">
    <citation type="journal article" date="2014" name="Front. Microbiol.">
        <title>High frequency of phylogenetically diverse reductive dehalogenase-homologous genes in deep subseafloor sedimentary metagenomes.</title>
        <authorList>
            <person name="Kawai M."/>
            <person name="Futagami T."/>
            <person name="Toyoda A."/>
            <person name="Takaki Y."/>
            <person name="Nishi S."/>
            <person name="Hori S."/>
            <person name="Arai W."/>
            <person name="Tsubouchi T."/>
            <person name="Morono Y."/>
            <person name="Uchiyama I."/>
            <person name="Ito T."/>
            <person name="Fujiyama A."/>
            <person name="Inagaki F."/>
            <person name="Takami H."/>
        </authorList>
    </citation>
    <scope>NUCLEOTIDE SEQUENCE</scope>
    <source>
        <strain evidence="1">Expedition CK06-06</strain>
    </source>
</reference>
<dbReference type="EMBL" id="BART01014947">
    <property type="protein sequence ID" value="GAG78777.1"/>
    <property type="molecule type" value="Genomic_DNA"/>
</dbReference>
<feature type="non-terminal residue" evidence="1">
    <location>
        <position position="1"/>
    </location>
</feature>
<comment type="caution">
    <text evidence="1">The sequence shown here is derived from an EMBL/GenBank/DDBJ whole genome shotgun (WGS) entry which is preliminary data.</text>
</comment>
<organism evidence="1">
    <name type="scientific">marine sediment metagenome</name>
    <dbReference type="NCBI Taxonomy" id="412755"/>
    <lineage>
        <taxon>unclassified sequences</taxon>
        <taxon>metagenomes</taxon>
        <taxon>ecological metagenomes</taxon>
    </lineage>
</organism>
<sequence length="34" mass="3845">EGKAIDYPRELKVGEEWNYGNGEPKAQSHPFNAI</sequence>
<dbReference type="AlphaFoldDB" id="X1BC05"/>
<evidence type="ECO:0000313" key="1">
    <source>
        <dbReference type="EMBL" id="GAG78777.1"/>
    </source>
</evidence>
<accession>X1BC05</accession>
<gene>
    <name evidence="1" type="ORF">S01H4_29341</name>
</gene>
<name>X1BC05_9ZZZZ</name>
<protein>
    <submittedName>
        <fullName evidence="1">Uncharacterized protein</fullName>
    </submittedName>
</protein>
<proteinExistence type="predicted"/>